<evidence type="ECO:0000313" key="7">
    <source>
        <dbReference type="Proteomes" id="UP000663792"/>
    </source>
</evidence>
<dbReference type="Gene3D" id="3.60.20.10">
    <property type="entry name" value="Glutamine Phosphoribosylpyrophosphate, subunit 1, domain 1"/>
    <property type="match status" value="1"/>
</dbReference>
<evidence type="ECO:0000256" key="5">
    <source>
        <dbReference type="SAM" id="MobiDB-lite"/>
    </source>
</evidence>
<keyword evidence="2 3" id="KW-0647">Proteasome</keyword>
<dbReference type="NCBIfam" id="TIGR03691">
    <property type="entry name" value="20S_bact_alpha"/>
    <property type="match status" value="1"/>
</dbReference>
<name>A0A938YFC3_9ACTN</name>
<comment type="function">
    <text evidence="3">Component of the proteasome core, a large protease complex with broad specificity involved in protein degradation.</text>
</comment>
<dbReference type="Pfam" id="PF00227">
    <property type="entry name" value="Proteasome"/>
    <property type="match status" value="1"/>
</dbReference>
<gene>
    <name evidence="3 6" type="primary">prcA</name>
    <name evidence="6" type="ORF">JL106_05680</name>
</gene>
<feature type="region of interest" description="Disordered" evidence="5">
    <location>
        <begin position="243"/>
        <end position="286"/>
    </location>
</feature>
<reference evidence="6" key="1">
    <citation type="submission" date="2021-01" db="EMBL/GenBank/DDBJ databases">
        <title>YIM 132084 draft genome.</title>
        <authorList>
            <person name="An D."/>
        </authorList>
    </citation>
    <scope>NUCLEOTIDE SEQUENCE</scope>
    <source>
        <strain evidence="6">YIM 132084</strain>
    </source>
</reference>
<feature type="compositionally biased region" description="Basic and acidic residues" evidence="5">
    <location>
        <begin position="271"/>
        <end position="286"/>
    </location>
</feature>
<comment type="caution">
    <text evidence="6">The sequence shown here is derived from an EMBL/GenBank/DDBJ whole genome shotgun (WGS) entry which is preliminary data.</text>
</comment>
<dbReference type="GO" id="GO:0019941">
    <property type="term" value="P:modification-dependent protein catabolic process"/>
    <property type="evidence" value="ECO:0007669"/>
    <property type="project" value="UniProtKB-UniRule"/>
</dbReference>
<dbReference type="RefSeq" id="WP_205259738.1">
    <property type="nucleotide sequence ID" value="NZ_JAERWK010000008.1"/>
</dbReference>
<evidence type="ECO:0000313" key="6">
    <source>
        <dbReference type="EMBL" id="MBM9466773.1"/>
    </source>
</evidence>
<dbReference type="InterPro" id="IPR022296">
    <property type="entry name" value="Proteasome_asu_bac"/>
</dbReference>
<dbReference type="GO" id="GO:0005737">
    <property type="term" value="C:cytoplasm"/>
    <property type="evidence" value="ECO:0007669"/>
    <property type="project" value="UniProtKB-SubCell"/>
</dbReference>
<dbReference type="SUPFAM" id="SSF56235">
    <property type="entry name" value="N-terminal nucleophile aminohydrolases (Ntn hydrolases)"/>
    <property type="match status" value="1"/>
</dbReference>
<dbReference type="InterPro" id="IPR029055">
    <property type="entry name" value="Ntn_hydrolases_N"/>
</dbReference>
<evidence type="ECO:0000256" key="3">
    <source>
        <dbReference type="HAMAP-Rule" id="MF_00289"/>
    </source>
</evidence>
<accession>A0A938YFC3</accession>
<dbReference type="Proteomes" id="UP000663792">
    <property type="component" value="Unassembled WGS sequence"/>
</dbReference>
<comment type="subunit">
    <text evidence="3">The 20S proteasome core is composed of 14 alpha and 14 beta subunits that assemble into four stacked heptameric rings, resulting in a barrel-shaped structure. The two inner rings, each composed of seven catalytic beta subunits, are sandwiched by two outer rings, each composed of seven alpha subunits. The catalytic chamber with the active sites is on the inside of the barrel. Has a gated structure, the ends of the cylinder being occluded by the N-termini of the alpha-subunits. Is capped by the proteasome-associated ATPase, ARC.</text>
</comment>
<comment type="subcellular location">
    <subcellularLocation>
        <location evidence="3">Cytoplasm</location>
    </subcellularLocation>
</comment>
<keyword evidence="7" id="KW-1185">Reference proteome</keyword>
<comment type="pathway">
    <text evidence="3">Protein degradation; proteasomal Pup-dependent pathway.</text>
</comment>
<comment type="activity regulation">
    <text evidence="3">The formation of the proteasomal ATPase ARC-20S proteasome complex, likely via the docking of the C-termini of ARC into the intersubunit pockets in the alpha-rings, may trigger opening of the gate for substrate entry. Interconversion between the open-gate and close-gate conformations leads to a dynamic regulation of the 20S proteasome proteolysis activity.</text>
</comment>
<dbReference type="InterPro" id="IPR001353">
    <property type="entry name" value="Proteasome_sua/b"/>
</dbReference>
<dbReference type="GO" id="GO:0004298">
    <property type="term" value="F:threonine-type endopeptidase activity"/>
    <property type="evidence" value="ECO:0007669"/>
    <property type="project" value="InterPro"/>
</dbReference>
<evidence type="ECO:0000256" key="1">
    <source>
        <dbReference type="ARBA" id="ARBA00022490"/>
    </source>
</evidence>
<dbReference type="PROSITE" id="PS51475">
    <property type="entry name" value="PROTEASOME_ALPHA_2"/>
    <property type="match status" value="1"/>
</dbReference>
<dbReference type="GO" id="GO:0019773">
    <property type="term" value="C:proteasome core complex, alpha-subunit complex"/>
    <property type="evidence" value="ECO:0007669"/>
    <property type="project" value="UniProtKB-UniRule"/>
</dbReference>
<comment type="similarity">
    <text evidence="3 4">Belongs to the peptidase T1A family.</text>
</comment>
<dbReference type="HAMAP" id="MF_00289_B">
    <property type="entry name" value="Proteasome_A_B"/>
    <property type="match status" value="1"/>
</dbReference>
<evidence type="ECO:0000256" key="4">
    <source>
        <dbReference type="PROSITE-ProRule" id="PRU00808"/>
    </source>
</evidence>
<keyword evidence="6" id="KW-0378">Hydrolase</keyword>
<keyword evidence="1 3" id="KW-0963">Cytoplasm</keyword>
<organism evidence="6 7">
    <name type="scientific">Nakamurella leprariae</name>
    <dbReference type="NCBI Taxonomy" id="2803911"/>
    <lineage>
        <taxon>Bacteria</taxon>
        <taxon>Bacillati</taxon>
        <taxon>Actinomycetota</taxon>
        <taxon>Actinomycetes</taxon>
        <taxon>Nakamurellales</taxon>
        <taxon>Nakamurellaceae</taxon>
        <taxon>Nakamurella</taxon>
    </lineage>
</organism>
<dbReference type="InterPro" id="IPR023332">
    <property type="entry name" value="Proteasome_alpha-type"/>
</dbReference>
<proteinExistence type="inferred from homology"/>
<dbReference type="EMBL" id="JAERWK010000008">
    <property type="protein sequence ID" value="MBM9466773.1"/>
    <property type="molecule type" value="Genomic_DNA"/>
</dbReference>
<evidence type="ECO:0000256" key="2">
    <source>
        <dbReference type="ARBA" id="ARBA00022942"/>
    </source>
</evidence>
<dbReference type="AlphaFoldDB" id="A0A938YFC3"/>
<protein>
    <recommendedName>
        <fullName evidence="3">Proteasome subunit alpha</fullName>
    </recommendedName>
    <alternativeName>
        <fullName evidence="3">20S proteasome alpha subunit</fullName>
    </alternativeName>
    <alternativeName>
        <fullName evidence="3">Proteasome core protein PrcA</fullName>
    </alternativeName>
</protein>
<sequence>MTMPIYASPEQFIRDRSEYARKGISRGRSVVVTTYRGGVLFVAENHSPTLHKVSEIYDRIGFAAVGRYNEFENLRTAGIRLADVRGFSYDRRDVTGRWLANAYAQTLGSIFSEHQKPYEVEVCVAEVGRPGAGPAAVPDASVVDPGGVDQLYRISYDGSIIDESRFVVMGGTTEPVISALNASFSPGWDLAGALGAAVAALGTVGDQAPRTLLPAQLEVAVLERGRPGRTFRRIGSSEMAALLQPAGETAAPAAGSSTEPTGSGAAPEPVDAEHAGADLPREPGAD</sequence>
<dbReference type="GO" id="GO:0010498">
    <property type="term" value="P:proteasomal protein catabolic process"/>
    <property type="evidence" value="ECO:0007669"/>
    <property type="project" value="UniProtKB-UniRule"/>
</dbReference>